<accession>A0A6G3QMX4</accession>
<dbReference type="RefSeq" id="WP_164337199.1">
    <property type="nucleotide sequence ID" value="NZ_JAAGMD010000049.1"/>
</dbReference>
<gene>
    <name evidence="4" type="ORF">G3I53_01715</name>
</gene>
<organism evidence="4">
    <name type="scientific">Streptomyces sp. SID14436</name>
    <dbReference type="NCBI Taxonomy" id="2706070"/>
    <lineage>
        <taxon>Bacteria</taxon>
        <taxon>Bacillati</taxon>
        <taxon>Actinomycetota</taxon>
        <taxon>Actinomycetes</taxon>
        <taxon>Kitasatosporales</taxon>
        <taxon>Streptomycetaceae</taxon>
        <taxon>Streptomyces</taxon>
    </lineage>
</organism>
<keyword evidence="1" id="KW-0175">Coiled coil</keyword>
<dbReference type="Pfam" id="PF14362">
    <property type="entry name" value="DUF4407"/>
    <property type="match status" value="1"/>
</dbReference>
<keyword evidence="3" id="KW-1133">Transmembrane helix</keyword>
<sequence length="449" mass="50218">MATDTPLRPDTGSVPSHDDRGSARPAPRATGPGTRLRRLIGIDESLLDWVPEERTRYTWYGALVLNTALVAAVSMALALGSFRSDLPVVAVLAAAAVWFWVILAMDSWLVSSTHGTKVKKWSLTLRLVLSVLLGLFIAEPILFQIFDKEIRQEIAVGREQEVADYRGMLVACNPTDGASTVHRPECGRHQLKVAGSPAELTNQIEADKAAMETLQSQVTEINEKLDAKMATERRQCGPDRWIRRGGGWDVTITCERARNDSSSYRRTSKIDTYEKQLAGMREKGQTLEGRKNRAADAYQPLLQKAIDTKTAARAADLDSDGILTRAHALRKVAESDGFALFITVVLHLLLVALDALPVLAKFMSGATEYDRVLGVRFDVTRRLHTEELQVEQACARMEHEVRRHHVEHDTTDRMRRTEHTYRRAQAERAAQERKELEMRMATILQASST</sequence>
<dbReference type="EMBL" id="JAAGMD010000049">
    <property type="protein sequence ID" value="NEA84816.1"/>
    <property type="molecule type" value="Genomic_DNA"/>
</dbReference>
<feature type="transmembrane region" description="Helical" evidence="3">
    <location>
        <begin position="86"/>
        <end position="103"/>
    </location>
</feature>
<feature type="region of interest" description="Disordered" evidence="2">
    <location>
        <begin position="1"/>
        <end position="33"/>
    </location>
</feature>
<evidence type="ECO:0000256" key="1">
    <source>
        <dbReference type="SAM" id="Coils"/>
    </source>
</evidence>
<evidence type="ECO:0000313" key="4">
    <source>
        <dbReference type="EMBL" id="NEA84816.1"/>
    </source>
</evidence>
<comment type="caution">
    <text evidence="4">The sequence shown here is derived from an EMBL/GenBank/DDBJ whole genome shotgun (WGS) entry which is preliminary data.</text>
</comment>
<protein>
    <submittedName>
        <fullName evidence="4">DUF4407 domain-containing protein</fullName>
    </submittedName>
</protein>
<feature type="transmembrane region" description="Helical" evidence="3">
    <location>
        <begin position="123"/>
        <end position="143"/>
    </location>
</feature>
<name>A0A6G3QMX4_9ACTN</name>
<feature type="transmembrane region" description="Helical" evidence="3">
    <location>
        <begin position="338"/>
        <end position="360"/>
    </location>
</feature>
<dbReference type="InterPro" id="IPR025519">
    <property type="entry name" value="DUF4407"/>
</dbReference>
<feature type="transmembrane region" description="Helical" evidence="3">
    <location>
        <begin position="57"/>
        <end position="79"/>
    </location>
</feature>
<feature type="coiled-coil region" evidence="1">
    <location>
        <begin position="204"/>
        <end position="231"/>
    </location>
</feature>
<evidence type="ECO:0000256" key="2">
    <source>
        <dbReference type="SAM" id="MobiDB-lite"/>
    </source>
</evidence>
<keyword evidence="3" id="KW-0472">Membrane</keyword>
<proteinExistence type="predicted"/>
<dbReference type="AlphaFoldDB" id="A0A6G3QMX4"/>
<reference evidence="4" key="1">
    <citation type="submission" date="2020-01" db="EMBL/GenBank/DDBJ databases">
        <title>Insect and environment-associated Actinomycetes.</title>
        <authorList>
            <person name="Currrie C."/>
            <person name="Chevrette M."/>
            <person name="Carlson C."/>
            <person name="Stubbendieck R."/>
            <person name="Wendt-Pienkowski E."/>
        </authorList>
    </citation>
    <scope>NUCLEOTIDE SEQUENCE</scope>
    <source>
        <strain evidence="4">SID14436</strain>
    </source>
</reference>
<evidence type="ECO:0000256" key="3">
    <source>
        <dbReference type="SAM" id="Phobius"/>
    </source>
</evidence>
<keyword evidence="3" id="KW-0812">Transmembrane</keyword>
<feature type="coiled-coil region" evidence="1">
    <location>
        <begin position="414"/>
        <end position="446"/>
    </location>
</feature>